<dbReference type="PANTHER" id="PTHR32379:SF1">
    <property type="entry name" value="GUANIDINOACETATE N-METHYLTRANSFERASE"/>
    <property type="match status" value="1"/>
</dbReference>
<feature type="repeat" description="ANK" evidence="4">
    <location>
        <begin position="118"/>
        <end position="150"/>
    </location>
</feature>
<sequence length="465" mass="49735">MSTSATIRTTRIMEASSSGDLAAVLSILDDAAAAASDDDNDVDNDVDEDANDSPGGDAAASEIKALAAAHDDVGIDDDGVDRPRPRRPASPPLTTEAPAPSLLGTRRHLLASAQDESTGLSPLMVASRAGHVDVCRALLDAGAPWNALDRTGKCAGDHAVEGERWDVVDLLVEVGTRSELILGASIRLERAIEGEGRTNDAVDASSSSSGGGGGGGGRANASTSTAATPVSHEPSTKPSYLNHSNVRYDAACTLLLDDDDDAVMMEWERPIMEAHATVLTHGGRRGMRVLNVGFGLGIIDSALHMHEPGLHVIIEAHPTVYAKMIADGWDKKTNVRICYGRWQDEMPKLIAEGAKFDGVFYDTYGEHFTDLEDFHDAMAHVLNVPDGVYSFFNGLAPDNLFFHGVACNCIKAQLSHLGLDAEFAQCEISSNAADADETWKGVRRRYWHGRSAYYLPVITWKKDDA</sequence>
<dbReference type="SUPFAM" id="SSF53335">
    <property type="entry name" value="S-adenosyl-L-methionine-dependent methyltransferases"/>
    <property type="match status" value="1"/>
</dbReference>
<dbReference type="InterPro" id="IPR029063">
    <property type="entry name" value="SAM-dependent_MTases_sf"/>
</dbReference>
<dbReference type="PROSITE" id="PS50088">
    <property type="entry name" value="ANK_REPEAT"/>
    <property type="match status" value="1"/>
</dbReference>
<evidence type="ECO:0000256" key="2">
    <source>
        <dbReference type="ARBA" id="ARBA00022679"/>
    </source>
</evidence>
<dbReference type="InterPro" id="IPR026480">
    <property type="entry name" value="RMT2_dom"/>
</dbReference>
<dbReference type="Gene3D" id="1.25.40.20">
    <property type="entry name" value="Ankyrin repeat-containing domain"/>
    <property type="match status" value="1"/>
</dbReference>
<keyword evidence="3" id="KW-0949">S-adenosyl-L-methionine</keyword>
<dbReference type="AlphaFoldDB" id="A0ABD3NTK2"/>
<dbReference type="GO" id="GO:0032259">
    <property type="term" value="P:methylation"/>
    <property type="evidence" value="ECO:0007669"/>
    <property type="project" value="UniProtKB-KW"/>
</dbReference>
<keyword evidence="2" id="KW-0808">Transferase</keyword>
<feature type="domain" description="RMT2" evidence="6">
    <location>
        <begin position="234"/>
        <end position="465"/>
    </location>
</feature>
<evidence type="ECO:0000313" key="8">
    <source>
        <dbReference type="Proteomes" id="UP001530315"/>
    </source>
</evidence>
<feature type="region of interest" description="Disordered" evidence="5">
    <location>
        <begin position="34"/>
        <end position="59"/>
    </location>
</feature>
<organism evidence="7 8">
    <name type="scientific">Stephanodiscus triporus</name>
    <dbReference type="NCBI Taxonomy" id="2934178"/>
    <lineage>
        <taxon>Eukaryota</taxon>
        <taxon>Sar</taxon>
        <taxon>Stramenopiles</taxon>
        <taxon>Ochrophyta</taxon>
        <taxon>Bacillariophyta</taxon>
        <taxon>Coscinodiscophyceae</taxon>
        <taxon>Thalassiosirophycidae</taxon>
        <taxon>Stephanodiscales</taxon>
        <taxon>Stephanodiscaceae</taxon>
        <taxon>Stephanodiscus</taxon>
    </lineage>
</organism>
<dbReference type="InterPro" id="IPR002110">
    <property type="entry name" value="Ankyrin_rpt"/>
</dbReference>
<evidence type="ECO:0000256" key="3">
    <source>
        <dbReference type="ARBA" id="ARBA00022691"/>
    </source>
</evidence>
<name>A0ABD3NTK2_9STRA</name>
<accession>A0ABD3NTK2</accession>
<comment type="caution">
    <text evidence="7">The sequence shown here is derived from an EMBL/GenBank/DDBJ whole genome shotgun (WGS) entry which is preliminary data.</text>
</comment>
<dbReference type="SMART" id="SM00248">
    <property type="entry name" value="ANK"/>
    <property type="match status" value="1"/>
</dbReference>
<evidence type="ECO:0000259" key="6">
    <source>
        <dbReference type="PROSITE" id="PS51559"/>
    </source>
</evidence>
<dbReference type="GO" id="GO:0008168">
    <property type="term" value="F:methyltransferase activity"/>
    <property type="evidence" value="ECO:0007669"/>
    <property type="project" value="UniProtKB-KW"/>
</dbReference>
<feature type="compositionally biased region" description="Low complexity" evidence="5">
    <location>
        <begin position="219"/>
        <end position="228"/>
    </location>
</feature>
<proteinExistence type="predicted"/>
<evidence type="ECO:0000313" key="7">
    <source>
        <dbReference type="EMBL" id="KAL3778582.1"/>
    </source>
</evidence>
<dbReference type="PROSITE" id="PS51559">
    <property type="entry name" value="SAM_RMT2"/>
    <property type="match status" value="1"/>
</dbReference>
<evidence type="ECO:0000256" key="5">
    <source>
        <dbReference type="SAM" id="MobiDB-lite"/>
    </source>
</evidence>
<feature type="region of interest" description="Disordered" evidence="5">
    <location>
        <begin position="197"/>
        <end position="241"/>
    </location>
</feature>
<feature type="compositionally biased region" description="Acidic residues" evidence="5">
    <location>
        <begin position="36"/>
        <end position="51"/>
    </location>
</feature>
<dbReference type="InterPro" id="IPR051038">
    <property type="entry name" value="RMT2/GAMT_Mtase"/>
</dbReference>
<protein>
    <recommendedName>
        <fullName evidence="6">RMT2 domain-containing protein</fullName>
    </recommendedName>
</protein>
<keyword evidence="1" id="KW-0489">Methyltransferase</keyword>
<feature type="region of interest" description="Disordered" evidence="5">
    <location>
        <begin position="71"/>
        <end position="102"/>
    </location>
</feature>
<dbReference type="InterPro" id="IPR036770">
    <property type="entry name" value="Ankyrin_rpt-contain_sf"/>
</dbReference>
<keyword evidence="8" id="KW-1185">Reference proteome</keyword>
<dbReference type="EMBL" id="JALLAZ020001209">
    <property type="protein sequence ID" value="KAL3778582.1"/>
    <property type="molecule type" value="Genomic_DNA"/>
</dbReference>
<reference evidence="7 8" key="1">
    <citation type="submission" date="2024-10" db="EMBL/GenBank/DDBJ databases">
        <title>Updated reference genomes for cyclostephanoid diatoms.</title>
        <authorList>
            <person name="Roberts W.R."/>
            <person name="Alverson A.J."/>
        </authorList>
    </citation>
    <scope>NUCLEOTIDE SEQUENCE [LARGE SCALE GENOMIC DNA]</scope>
    <source>
        <strain evidence="7 8">AJA276-08</strain>
    </source>
</reference>
<dbReference type="Gene3D" id="3.40.50.150">
    <property type="entry name" value="Vaccinia Virus protein VP39"/>
    <property type="match status" value="1"/>
</dbReference>
<evidence type="ECO:0000256" key="1">
    <source>
        <dbReference type="ARBA" id="ARBA00022603"/>
    </source>
</evidence>
<evidence type="ECO:0000256" key="4">
    <source>
        <dbReference type="PROSITE-ProRule" id="PRU00023"/>
    </source>
</evidence>
<gene>
    <name evidence="7" type="ORF">ACHAW5_007037</name>
</gene>
<feature type="compositionally biased region" description="Gly residues" evidence="5">
    <location>
        <begin position="209"/>
        <end position="218"/>
    </location>
</feature>
<dbReference type="PROSITE" id="PS50297">
    <property type="entry name" value="ANK_REP_REGION"/>
    <property type="match status" value="1"/>
</dbReference>
<dbReference type="Pfam" id="PF12796">
    <property type="entry name" value="Ank_2"/>
    <property type="match status" value="1"/>
</dbReference>
<keyword evidence="4" id="KW-0040">ANK repeat</keyword>
<dbReference type="SUPFAM" id="SSF48403">
    <property type="entry name" value="Ankyrin repeat"/>
    <property type="match status" value="1"/>
</dbReference>
<dbReference type="PANTHER" id="PTHR32379">
    <property type="entry name" value="GUANIDINOACETATE N-METHYLTRANSFERASE"/>
    <property type="match status" value="1"/>
</dbReference>
<dbReference type="Proteomes" id="UP001530315">
    <property type="component" value="Unassembled WGS sequence"/>
</dbReference>